<proteinExistence type="inferred from homology"/>
<reference evidence="3 4" key="1">
    <citation type="submission" date="2024-06" db="EMBL/GenBank/DDBJ databases">
        <title>Sorghum-associated microbial communities from plants grown in Nebraska, USA.</title>
        <authorList>
            <person name="Schachtman D."/>
        </authorList>
    </citation>
    <scope>NUCLEOTIDE SEQUENCE [LARGE SCALE GENOMIC DNA]</scope>
    <source>
        <strain evidence="3 4">2857</strain>
    </source>
</reference>
<sequence length="248" mass="25799">MGKLDGKVAIITGAAQGMGKAHARRFISEGAKVAITDLNVEGGQKLADELGENALFIKHDVTSLADWARVLEEAESTLGTVTVLVNNAGIIGPVTPTVELAEEDYLKVVAVNQHSQYYGMKTVIPSMQKAGGGAIVNISSTAGMVSIVGAPNLAYVGSKFASRGMTKHVAVQYGPDNIRVNSVHPGYIKTPMMAAATDAEGGGISAQVPLRRMADPDEVSSLVLFLASEDSSYISGMEHVIDGGLTAS</sequence>
<keyword evidence="2 3" id="KW-0560">Oxidoreductase</keyword>
<dbReference type="PROSITE" id="PS00061">
    <property type="entry name" value="ADH_SHORT"/>
    <property type="match status" value="1"/>
</dbReference>
<dbReference type="InterPro" id="IPR002347">
    <property type="entry name" value="SDR_fam"/>
</dbReference>
<accession>A0ABV2QNC1</accession>
<dbReference type="SUPFAM" id="SSF51735">
    <property type="entry name" value="NAD(P)-binding Rossmann-fold domains"/>
    <property type="match status" value="1"/>
</dbReference>
<dbReference type="Gene3D" id="3.40.50.720">
    <property type="entry name" value="NAD(P)-binding Rossmann-like Domain"/>
    <property type="match status" value="1"/>
</dbReference>
<dbReference type="GO" id="GO:0047044">
    <property type="term" value="F:androstan-3-alpha,17-beta-diol dehydrogenase (NAD+) activity"/>
    <property type="evidence" value="ECO:0007669"/>
    <property type="project" value="UniProtKB-EC"/>
</dbReference>
<comment type="caution">
    <text evidence="3">The sequence shown here is derived from an EMBL/GenBank/DDBJ whole genome shotgun (WGS) entry which is preliminary data.</text>
</comment>
<dbReference type="PANTHER" id="PTHR24321">
    <property type="entry name" value="DEHYDROGENASES, SHORT CHAIN"/>
    <property type="match status" value="1"/>
</dbReference>
<dbReference type="PANTHER" id="PTHR24321:SF8">
    <property type="entry name" value="ESTRADIOL 17-BETA-DEHYDROGENASE 8-RELATED"/>
    <property type="match status" value="1"/>
</dbReference>
<dbReference type="InterPro" id="IPR036291">
    <property type="entry name" value="NAD(P)-bd_dom_sf"/>
</dbReference>
<name>A0ABV2QNC1_9MICO</name>
<dbReference type="EC" id="1.1.1.53" evidence="3"/>
<keyword evidence="4" id="KW-1185">Reference proteome</keyword>
<evidence type="ECO:0000256" key="1">
    <source>
        <dbReference type="ARBA" id="ARBA00006484"/>
    </source>
</evidence>
<dbReference type="InterPro" id="IPR020904">
    <property type="entry name" value="Sc_DH/Rdtase_CS"/>
</dbReference>
<dbReference type="PRINTS" id="PR00080">
    <property type="entry name" value="SDRFAMILY"/>
</dbReference>
<evidence type="ECO:0000313" key="3">
    <source>
        <dbReference type="EMBL" id="MET4582541.1"/>
    </source>
</evidence>
<organism evidence="3 4">
    <name type="scientific">Conyzicola nivalis</name>
    <dbReference type="NCBI Taxonomy" id="1477021"/>
    <lineage>
        <taxon>Bacteria</taxon>
        <taxon>Bacillati</taxon>
        <taxon>Actinomycetota</taxon>
        <taxon>Actinomycetes</taxon>
        <taxon>Micrococcales</taxon>
        <taxon>Microbacteriaceae</taxon>
        <taxon>Conyzicola</taxon>
    </lineage>
</organism>
<dbReference type="EMBL" id="JBEPSJ010000002">
    <property type="protein sequence ID" value="MET4582541.1"/>
    <property type="molecule type" value="Genomic_DNA"/>
</dbReference>
<evidence type="ECO:0000313" key="4">
    <source>
        <dbReference type="Proteomes" id="UP001549257"/>
    </source>
</evidence>
<evidence type="ECO:0000256" key="2">
    <source>
        <dbReference type="ARBA" id="ARBA00023002"/>
    </source>
</evidence>
<dbReference type="Proteomes" id="UP001549257">
    <property type="component" value="Unassembled WGS sequence"/>
</dbReference>
<dbReference type="RefSeq" id="WP_354024723.1">
    <property type="nucleotide sequence ID" value="NZ_JBEPSJ010000002.1"/>
</dbReference>
<dbReference type="NCBIfam" id="NF005559">
    <property type="entry name" value="PRK07231.1"/>
    <property type="match status" value="1"/>
</dbReference>
<protein>
    <submittedName>
        <fullName evidence="3">3alpha(Or 20beta)-hydroxysteroid dehydrogenase</fullName>
        <ecNumber evidence="3">1.1.1.53</ecNumber>
    </submittedName>
</protein>
<comment type="similarity">
    <text evidence="1">Belongs to the short-chain dehydrogenases/reductases (SDR) family.</text>
</comment>
<dbReference type="PRINTS" id="PR00081">
    <property type="entry name" value="GDHRDH"/>
</dbReference>
<gene>
    <name evidence="3" type="ORF">ABIE21_002051</name>
</gene>
<dbReference type="Pfam" id="PF13561">
    <property type="entry name" value="adh_short_C2"/>
    <property type="match status" value="1"/>
</dbReference>